<accession>A0A2S9IK35</accession>
<sequence length="72" mass="7888">MKIDLIIPILRQLLQVIGGALIARGYLDQGAADALSGLVINGLALGWWLFDRHRINRRMAETMPKAGEAPHA</sequence>
<dbReference type="EMBL" id="PVBR01000029">
    <property type="protein sequence ID" value="PRD40862.1"/>
    <property type="molecule type" value="Genomic_DNA"/>
</dbReference>
<organism evidence="2 3">
    <name type="scientific">Phyllobacterium phragmitis</name>
    <dbReference type="NCBI Taxonomy" id="2670329"/>
    <lineage>
        <taxon>Bacteria</taxon>
        <taxon>Pseudomonadati</taxon>
        <taxon>Pseudomonadota</taxon>
        <taxon>Alphaproteobacteria</taxon>
        <taxon>Hyphomicrobiales</taxon>
        <taxon>Phyllobacteriaceae</taxon>
        <taxon>Phyllobacterium</taxon>
    </lineage>
</organism>
<evidence type="ECO:0008006" key="4">
    <source>
        <dbReference type="Google" id="ProtNLM"/>
    </source>
</evidence>
<proteinExistence type="predicted"/>
<keyword evidence="1" id="KW-0472">Membrane</keyword>
<keyword evidence="3" id="KW-1185">Reference proteome</keyword>
<dbReference type="RefSeq" id="WP_105745351.1">
    <property type="nucleotide sequence ID" value="NZ_PVBR01000029.1"/>
</dbReference>
<evidence type="ECO:0000313" key="2">
    <source>
        <dbReference type="EMBL" id="PRD40862.1"/>
    </source>
</evidence>
<dbReference type="Proteomes" id="UP000239434">
    <property type="component" value="Unassembled WGS sequence"/>
</dbReference>
<dbReference type="AlphaFoldDB" id="A0A2S9IK35"/>
<dbReference type="InterPro" id="IPR058159">
    <property type="entry name" value="Phage_holin_10"/>
</dbReference>
<evidence type="ECO:0000256" key="1">
    <source>
        <dbReference type="SAM" id="Phobius"/>
    </source>
</evidence>
<gene>
    <name evidence="2" type="ORF">C5748_24825</name>
</gene>
<evidence type="ECO:0000313" key="3">
    <source>
        <dbReference type="Proteomes" id="UP000239434"/>
    </source>
</evidence>
<keyword evidence="1" id="KW-0812">Transmembrane</keyword>
<protein>
    <recommendedName>
        <fullName evidence="4">Holin</fullName>
    </recommendedName>
</protein>
<feature type="transmembrane region" description="Helical" evidence="1">
    <location>
        <begin position="31"/>
        <end position="50"/>
    </location>
</feature>
<comment type="caution">
    <text evidence="2">The sequence shown here is derived from an EMBL/GenBank/DDBJ whole genome shotgun (WGS) entry which is preliminary data.</text>
</comment>
<name>A0A2S9IK35_9HYPH</name>
<reference evidence="2 3" key="1">
    <citation type="submission" date="2018-02" db="EMBL/GenBank/DDBJ databases">
        <title>The draft genome of Phyllobacterium sp. 1N-3.</title>
        <authorList>
            <person name="Liu L."/>
            <person name="Li L."/>
            <person name="Zhang X."/>
            <person name="Wang T."/>
            <person name="Liang L."/>
        </authorList>
    </citation>
    <scope>NUCLEOTIDE SEQUENCE [LARGE SCALE GENOMIC DNA]</scope>
    <source>
        <strain evidence="2 3">1N-3</strain>
    </source>
</reference>
<keyword evidence="1" id="KW-1133">Transmembrane helix</keyword>
<dbReference type="Pfam" id="PF23987">
    <property type="entry name" value="Phage_holin_10"/>
    <property type="match status" value="1"/>
</dbReference>